<reference evidence="3" key="1">
    <citation type="journal article" date="2023" name="bioRxiv">
        <title>Improved chromosome-level genome assembly for marigold (Tagetes erecta).</title>
        <authorList>
            <person name="Jiang F."/>
            <person name="Yuan L."/>
            <person name="Wang S."/>
            <person name="Wang H."/>
            <person name="Xu D."/>
            <person name="Wang A."/>
            <person name="Fan W."/>
        </authorList>
    </citation>
    <scope>NUCLEOTIDE SEQUENCE</scope>
    <source>
        <strain evidence="3">WSJ</strain>
        <tissue evidence="3">Leaf</tissue>
    </source>
</reference>
<feature type="region of interest" description="Disordered" evidence="1">
    <location>
        <begin position="784"/>
        <end position="846"/>
    </location>
</feature>
<dbReference type="PANTHER" id="PTHR31639:SF315">
    <property type="entry name" value="LEUCINE-RICH REPEAT DOMAIN SUPERFAMILY, F-BOX-LIKE DOMAIN SUPERFAMILY"/>
    <property type="match status" value="1"/>
</dbReference>
<gene>
    <name evidence="3" type="ORF">QVD17_11221</name>
</gene>
<protein>
    <recommendedName>
        <fullName evidence="2">F-box domain-containing protein</fullName>
    </recommendedName>
</protein>
<dbReference type="PANTHER" id="PTHR31639">
    <property type="entry name" value="F-BOX PROTEIN-LIKE"/>
    <property type="match status" value="1"/>
</dbReference>
<keyword evidence="4" id="KW-1185">Reference proteome</keyword>
<name>A0AAD8KTV6_TARER</name>
<feature type="compositionally biased region" description="Basic and acidic residues" evidence="1">
    <location>
        <begin position="799"/>
        <end position="811"/>
    </location>
</feature>
<dbReference type="Proteomes" id="UP001229421">
    <property type="component" value="Unassembled WGS sequence"/>
</dbReference>
<dbReference type="Pfam" id="PF00646">
    <property type="entry name" value="F-box"/>
    <property type="match status" value="2"/>
</dbReference>
<sequence>MKRHRFHDNQGNYFYTQPQDLKMDRISVLPIGIIEAILCFLPIKDAARTSILSREWRYRWLKIPKLKFIEPAFEVSTDETTLSVLEQTFDKPSQRKEMCKRHKLFYAIYQVLLMHQGPIHNFTLSMIADKSCVEIDHLLLHMPNKHTLNILKLKFSFGRSLWLYALPTSLFSLHQLTELYLRACALFHVPSFIEFGCLTTLYLDCVSMDDKRLIRLLSGCPLLKSFTLDNDGSLMDGGKSTIVDLFKCLPVIEYLSISSNIVECFEPERLPKRLLTTLIHLKCLDMDVCFSHKYKLPFFVLLIRSSPNLEKLNLMFYPEFWLAEEEEEDMCSFTLEYYSDLMFERLKEIEISCFSHSENELDFVNLVLAKSPVLKKVLIRLCPQFRKDEDTDLLYMLSWSPCASPMVKITVGKFHSDLQSSHLKMDRISKLPIGIIETILCFLPIREAARTSILSKKWRYHWTKIPKLKFIEREFQVLTGPSVMEQTSDNPNKREDVIKICKLVYSIYRVLRMHQGPIHEFTLAMKVDGSFVVIDRIIVHLFKKYTLKKLALYFNDCGLEYELPVSFFSLHQLTEVYLCNCSLLGAPSFYEFGCLTTLCLRRITTYDQFLVRFLSRCPLLKRLTLHTDIIHTRDRSIADLFECLPLIDYLSIWFHVVLSFIPERLPKVLPTTLVNLKSLEMDYLCFSHKYGLPFLILLIRSSPNLEKLQLAMENRETSPFDEDMMGSFTLEDYSDIMLQHLNELVILRFSDTENEVDFVKLVLAKSPVLKTVMIFQRRRCIDEDEHEDGHEDEDEDGHEDEHKDEHEHEHEHEDEDEDGHEDEDEDEHEHEHEHEDEDEESDILKIFLCSPSASPEVKIIVSKFLSNRS</sequence>
<dbReference type="InterPro" id="IPR055411">
    <property type="entry name" value="LRR_FXL15/At3g58940/PEG3-like"/>
</dbReference>
<evidence type="ECO:0000313" key="4">
    <source>
        <dbReference type="Proteomes" id="UP001229421"/>
    </source>
</evidence>
<evidence type="ECO:0000256" key="1">
    <source>
        <dbReference type="SAM" id="MobiDB-lite"/>
    </source>
</evidence>
<evidence type="ECO:0000313" key="3">
    <source>
        <dbReference type="EMBL" id="KAK1429022.1"/>
    </source>
</evidence>
<dbReference type="InterPro" id="IPR032675">
    <property type="entry name" value="LRR_dom_sf"/>
</dbReference>
<dbReference type="EMBL" id="JAUHHV010000003">
    <property type="protein sequence ID" value="KAK1429022.1"/>
    <property type="molecule type" value="Genomic_DNA"/>
</dbReference>
<proteinExistence type="predicted"/>
<dbReference type="InterPro" id="IPR001810">
    <property type="entry name" value="F-box_dom"/>
</dbReference>
<dbReference type="InterPro" id="IPR036047">
    <property type="entry name" value="F-box-like_dom_sf"/>
</dbReference>
<dbReference type="SMART" id="SM00256">
    <property type="entry name" value="FBOX"/>
    <property type="match status" value="2"/>
</dbReference>
<feature type="domain" description="F-box" evidence="2">
    <location>
        <begin position="29"/>
        <end position="69"/>
    </location>
</feature>
<feature type="compositionally biased region" description="Acidic residues" evidence="1">
    <location>
        <begin position="784"/>
        <end position="798"/>
    </location>
</feature>
<evidence type="ECO:0000259" key="2">
    <source>
        <dbReference type="SMART" id="SM00256"/>
    </source>
</evidence>
<dbReference type="Pfam" id="PF08387">
    <property type="entry name" value="FBD"/>
    <property type="match status" value="1"/>
</dbReference>
<dbReference type="SUPFAM" id="SSF81383">
    <property type="entry name" value="F-box domain"/>
    <property type="match status" value="2"/>
</dbReference>
<organism evidence="3 4">
    <name type="scientific">Tagetes erecta</name>
    <name type="common">African marigold</name>
    <dbReference type="NCBI Taxonomy" id="13708"/>
    <lineage>
        <taxon>Eukaryota</taxon>
        <taxon>Viridiplantae</taxon>
        <taxon>Streptophyta</taxon>
        <taxon>Embryophyta</taxon>
        <taxon>Tracheophyta</taxon>
        <taxon>Spermatophyta</taxon>
        <taxon>Magnoliopsida</taxon>
        <taxon>eudicotyledons</taxon>
        <taxon>Gunneridae</taxon>
        <taxon>Pentapetalae</taxon>
        <taxon>asterids</taxon>
        <taxon>campanulids</taxon>
        <taxon>Asterales</taxon>
        <taxon>Asteraceae</taxon>
        <taxon>Asteroideae</taxon>
        <taxon>Heliantheae alliance</taxon>
        <taxon>Tageteae</taxon>
        <taxon>Tagetes</taxon>
    </lineage>
</organism>
<accession>A0AAD8KTV6</accession>
<dbReference type="InterPro" id="IPR053781">
    <property type="entry name" value="F-box_AtFBL13-like"/>
</dbReference>
<dbReference type="Gene3D" id="3.80.10.10">
    <property type="entry name" value="Ribonuclease Inhibitor"/>
    <property type="match status" value="2"/>
</dbReference>
<dbReference type="AlphaFoldDB" id="A0AAD8KTV6"/>
<dbReference type="InterPro" id="IPR006566">
    <property type="entry name" value="FBD"/>
</dbReference>
<dbReference type="CDD" id="cd22160">
    <property type="entry name" value="F-box_AtFBL13-like"/>
    <property type="match status" value="1"/>
</dbReference>
<feature type="compositionally biased region" description="Acidic residues" evidence="1">
    <location>
        <begin position="812"/>
        <end position="841"/>
    </location>
</feature>
<dbReference type="SUPFAM" id="SSF52047">
    <property type="entry name" value="RNI-like"/>
    <property type="match status" value="2"/>
</dbReference>
<feature type="domain" description="F-box" evidence="2">
    <location>
        <begin position="431"/>
        <end position="471"/>
    </location>
</feature>
<dbReference type="Pfam" id="PF24758">
    <property type="entry name" value="LRR_At5g56370"/>
    <property type="match status" value="2"/>
</dbReference>
<comment type="caution">
    <text evidence="3">The sequence shown here is derived from an EMBL/GenBank/DDBJ whole genome shotgun (WGS) entry which is preliminary data.</text>
</comment>